<dbReference type="EMBL" id="CM008054">
    <property type="protein sequence ID" value="PVH32382.1"/>
    <property type="molecule type" value="Genomic_DNA"/>
</dbReference>
<protein>
    <recommendedName>
        <fullName evidence="4">Non-haem dioxygenase N-terminal domain-containing protein</fullName>
    </recommendedName>
</protein>
<dbReference type="GO" id="GO:0046872">
    <property type="term" value="F:metal ion binding"/>
    <property type="evidence" value="ECO:0007669"/>
    <property type="project" value="UniProtKB-KW"/>
</dbReference>
<dbReference type="PANTHER" id="PTHR47991">
    <property type="entry name" value="OXOGLUTARATE/IRON-DEPENDENT DIOXYGENASE"/>
    <property type="match status" value="1"/>
</dbReference>
<dbReference type="InterPro" id="IPR027443">
    <property type="entry name" value="IPNS-like_sf"/>
</dbReference>
<dbReference type="SUPFAM" id="SSF51197">
    <property type="entry name" value="Clavaminate synthase-like"/>
    <property type="match status" value="1"/>
</dbReference>
<accession>A0A2T8I403</accession>
<keyword evidence="3" id="KW-0408">Iron</keyword>
<dbReference type="Gene3D" id="2.60.120.330">
    <property type="entry name" value="B-lactam Antibiotic, Isopenicillin N Synthase, Chain"/>
    <property type="match status" value="1"/>
</dbReference>
<evidence type="ECO:0000256" key="1">
    <source>
        <dbReference type="ARBA" id="ARBA00022723"/>
    </source>
</evidence>
<dbReference type="Gramene" id="PVH32382">
    <property type="protein sequence ID" value="PVH32382"/>
    <property type="gene ID" value="PAHAL_9G386700"/>
</dbReference>
<organism evidence="5">
    <name type="scientific">Panicum hallii</name>
    <dbReference type="NCBI Taxonomy" id="206008"/>
    <lineage>
        <taxon>Eukaryota</taxon>
        <taxon>Viridiplantae</taxon>
        <taxon>Streptophyta</taxon>
        <taxon>Embryophyta</taxon>
        <taxon>Tracheophyta</taxon>
        <taxon>Spermatophyta</taxon>
        <taxon>Magnoliopsida</taxon>
        <taxon>Liliopsida</taxon>
        <taxon>Poales</taxon>
        <taxon>Poaceae</taxon>
        <taxon>PACMAD clade</taxon>
        <taxon>Panicoideae</taxon>
        <taxon>Panicodae</taxon>
        <taxon>Paniceae</taxon>
        <taxon>Panicinae</taxon>
        <taxon>Panicum</taxon>
        <taxon>Panicum sect. Panicum</taxon>
    </lineage>
</organism>
<gene>
    <name evidence="5" type="ORF">PAHAL_9G386700</name>
</gene>
<dbReference type="Pfam" id="PF14226">
    <property type="entry name" value="DIOX_N"/>
    <property type="match status" value="1"/>
</dbReference>
<evidence type="ECO:0000256" key="2">
    <source>
        <dbReference type="ARBA" id="ARBA00023002"/>
    </source>
</evidence>
<dbReference type="AlphaFoldDB" id="A0A2T8I403"/>
<dbReference type="InterPro" id="IPR026992">
    <property type="entry name" value="DIOX_N"/>
</dbReference>
<dbReference type="Proteomes" id="UP000243499">
    <property type="component" value="Chromosome 9"/>
</dbReference>
<reference evidence="5" key="1">
    <citation type="submission" date="2018-04" db="EMBL/GenBank/DDBJ databases">
        <title>WGS assembly of Panicum hallii.</title>
        <authorList>
            <person name="Lovell J."/>
            <person name="Jenkins J."/>
            <person name="Lowry D."/>
            <person name="Mamidi S."/>
            <person name="Sreedasyam A."/>
            <person name="Weng X."/>
            <person name="Barry K."/>
            <person name="Bonette J."/>
            <person name="Campitelli B."/>
            <person name="Daum C."/>
            <person name="Gordon S."/>
            <person name="Gould B."/>
            <person name="Lipzen A."/>
            <person name="Macqueen A."/>
            <person name="Palacio-Mejia J."/>
            <person name="Plott C."/>
            <person name="Shakirov E."/>
            <person name="Shu S."/>
            <person name="Yoshinaga Y."/>
            <person name="Zane M."/>
            <person name="Rokhsar D."/>
            <person name="Grimwood J."/>
            <person name="Schmutz J."/>
            <person name="Juenger T."/>
        </authorList>
    </citation>
    <scope>NUCLEOTIDE SEQUENCE [LARGE SCALE GENOMIC DNA]</scope>
    <source>
        <strain evidence="5">FIL2</strain>
    </source>
</reference>
<keyword evidence="1" id="KW-0479">Metal-binding</keyword>
<keyword evidence="2" id="KW-0560">Oxidoreductase</keyword>
<dbReference type="GO" id="GO:0016491">
    <property type="term" value="F:oxidoreductase activity"/>
    <property type="evidence" value="ECO:0007669"/>
    <property type="project" value="UniProtKB-KW"/>
</dbReference>
<proteinExistence type="predicted"/>
<feature type="domain" description="Non-haem dioxygenase N-terminal" evidence="4">
    <location>
        <begin position="52"/>
        <end position="133"/>
    </location>
</feature>
<evidence type="ECO:0000256" key="3">
    <source>
        <dbReference type="ARBA" id="ARBA00023004"/>
    </source>
</evidence>
<dbReference type="InterPro" id="IPR050295">
    <property type="entry name" value="Plant_2OG-oxidoreductases"/>
</dbReference>
<evidence type="ECO:0000259" key="4">
    <source>
        <dbReference type="Pfam" id="PF14226"/>
    </source>
</evidence>
<evidence type="ECO:0000313" key="5">
    <source>
        <dbReference type="EMBL" id="PVH32382.1"/>
    </source>
</evidence>
<name>A0A2T8I403_9POAL</name>
<sequence>MAARTIGSLPVANVQALAEACNGFNDKIPERYTRMEARSEEVISGHGGTLAIPIIDLNKLFDLQSSEEECVKLVSACQNWGFFQLINHGVPDEVSENLMNDIAEFFRQPLEAKKAYSQLPNRIEGYGQVFVASDNTGLV</sequence>